<dbReference type="Gene3D" id="3.10.350.10">
    <property type="entry name" value="LysM domain"/>
    <property type="match status" value="2"/>
</dbReference>
<dbReference type="SMART" id="SM00257">
    <property type="entry name" value="LysM"/>
    <property type="match status" value="2"/>
</dbReference>
<dbReference type="Proteomes" id="UP000490800">
    <property type="component" value="Unassembled WGS sequence"/>
</dbReference>
<reference evidence="3 4" key="1">
    <citation type="journal article" date="2019" name="Microorganisms">
        <title>Paenibacillus lutrae sp. nov., A Chitinolytic Species Isolated from A River Otter in Castril Natural Park, Granada, Spain.</title>
        <authorList>
            <person name="Rodriguez M."/>
            <person name="Reina J.C."/>
            <person name="Bejar V."/>
            <person name="Llamas I."/>
        </authorList>
    </citation>
    <scope>NUCLEOTIDE SEQUENCE [LARGE SCALE GENOMIC DNA]</scope>
    <source>
        <strain evidence="3 4">N10</strain>
    </source>
</reference>
<dbReference type="PANTHER" id="PTHR33734:SF34">
    <property type="entry name" value="SPOIVD-ASSOCIATED FACTOR A"/>
    <property type="match status" value="1"/>
</dbReference>
<feature type="domain" description="LysM" evidence="2">
    <location>
        <begin position="2"/>
        <end position="47"/>
    </location>
</feature>
<feature type="region of interest" description="Disordered" evidence="1">
    <location>
        <begin position="660"/>
        <end position="683"/>
    </location>
</feature>
<sequence>MKIHMVKKGDSLYKIAEKYKVDLQKLIEANPQIANPEVIQVGDKVKIPSVPTKPQHPVPEHAVKHIVQQGDTLWKLSKAWGIPLKEIIEANAQLKNPSVLMTGEIVYIPKKGQNTGHPGQTGGSGSTEGSHTGTGGGGSIPGKKNTAPLPPAAPAPAPEQVETPPQPEKEEAEIVIPLPEVKLEVQMELEPEPAPQPQVQPLPPVQPEVPQYQLPQIELPKIELPKIELPPMQLPQIPAAPPQQQIYVPVEKEEPCPPPYVTYSHYEQNVQIQQVSEGCEESLPMIQPCPPYAPFPSPASVGGAHAYGHGQHHVLHPWQEQEPLSGGHFGKPDHDPCCQETAVPYGAFAAPGSWGEGPSDPYPEVEIPEGVPYQFQEGANIAQHQSGGLPSQPWYGTQQGLHGVGTGAPEVNLSTPYTTGLPHSYAHGESSNVPQQPCAVPQYAEQAYSAPQSFTQAPYSQVQAEQPFSAPQSFTQAPYGQVQADQSFSAPQSFTQAPYGQVPVEQPFSAPQSFAQAPYGQVQAEQPFSAPQLFTQAPYGQVPVEQPFSAPQSFTQAPYGQMQAEQPFSPSQSFTQAPYGQVPVEQPFSASQSFTQAPYGQMQAEQAYSAPQSFAQAPYGQVQAEQPFSAPQSFAQAPYGQVPVEQPFSAPQTFAQAPYGQGQAEQPYAPTPYGQPHAEQPPSLPQPFIQAPFTQQPFPHTVGKKDCGCGCGGAKKAQAWQGNAPFPVHQPGPGFQQVSTQQLTPFTTYGQPDWQSICPPAAPGPYGMMQPQDAVHPYAPYPQPAYPVMMDREGEEAADRLSSLAEAGEGAENAEARLHLIENEGEGVEAEASGSAGKNARIKGSKKAKPARTTMRAVVRKSVKKADKVETGINLPWMNV</sequence>
<dbReference type="PROSITE" id="PS51782">
    <property type="entry name" value="LYSM"/>
    <property type="match status" value="2"/>
</dbReference>
<proteinExistence type="predicted"/>
<dbReference type="RefSeq" id="WP_157334741.1">
    <property type="nucleotide sequence ID" value="NZ_RHLK01000003.1"/>
</dbReference>
<accession>A0A7X3JZ56</accession>
<feature type="compositionally biased region" description="Pro residues" evidence="1">
    <location>
        <begin position="148"/>
        <end position="157"/>
    </location>
</feature>
<dbReference type="PANTHER" id="PTHR33734">
    <property type="entry name" value="LYSM DOMAIN-CONTAINING GPI-ANCHORED PROTEIN 2"/>
    <property type="match status" value="1"/>
</dbReference>
<feature type="compositionally biased region" description="Gly residues" evidence="1">
    <location>
        <begin position="119"/>
        <end position="140"/>
    </location>
</feature>
<dbReference type="EMBL" id="RHLK01000003">
    <property type="protein sequence ID" value="MVO99661.1"/>
    <property type="molecule type" value="Genomic_DNA"/>
</dbReference>
<feature type="domain" description="LysM" evidence="2">
    <location>
        <begin position="63"/>
        <end position="108"/>
    </location>
</feature>
<protein>
    <submittedName>
        <fullName evidence="3">LysM peptidoglycan-binding domain-containing protein</fullName>
    </submittedName>
</protein>
<dbReference type="InterPro" id="IPR036779">
    <property type="entry name" value="LysM_dom_sf"/>
</dbReference>
<feature type="region of interest" description="Disordered" evidence="1">
    <location>
        <begin position="111"/>
        <end position="173"/>
    </location>
</feature>
<comment type="caution">
    <text evidence="3">The sequence shown here is derived from an EMBL/GenBank/DDBJ whole genome shotgun (WGS) entry which is preliminary data.</text>
</comment>
<evidence type="ECO:0000313" key="4">
    <source>
        <dbReference type="Proteomes" id="UP000490800"/>
    </source>
</evidence>
<dbReference type="Pfam" id="PF01476">
    <property type="entry name" value="LysM"/>
    <property type="match status" value="2"/>
</dbReference>
<keyword evidence="4" id="KW-1185">Reference proteome</keyword>
<feature type="region of interest" description="Disordered" evidence="1">
    <location>
        <begin position="826"/>
        <end position="865"/>
    </location>
</feature>
<evidence type="ECO:0000313" key="3">
    <source>
        <dbReference type="EMBL" id="MVO99661.1"/>
    </source>
</evidence>
<dbReference type="CDD" id="cd00118">
    <property type="entry name" value="LysM"/>
    <property type="match status" value="2"/>
</dbReference>
<dbReference type="InterPro" id="IPR018392">
    <property type="entry name" value="LysM"/>
</dbReference>
<dbReference type="GO" id="GO:0008932">
    <property type="term" value="F:lytic endotransglycosylase activity"/>
    <property type="evidence" value="ECO:0007669"/>
    <property type="project" value="TreeGrafter"/>
</dbReference>
<feature type="compositionally biased region" description="Basic residues" evidence="1">
    <location>
        <begin position="840"/>
        <end position="850"/>
    </location>
</feature>
<dbReference type="OrthoDB" id="2033517at2"/>
<gene>
    <name evidence="3" type="ORF">EDM21_08970</name>
</gene>
<dbReference type="AlphaFoldDB" id="A0A7X3JZ56"/>
<evidence type="ECO:0000259" key="2">
    <source>
        <dbReference type="PROSITE" id="PS51782"/>
    </source>
</evidence>
<organism evidence="3 4">
    <name type="scientific">Paenibacillus lutrae</name>
    <dbReference type="NCBI Taxonomy" id="2078573"/>
    <lineage>
        <taxon>Bacteria</taxon>
        <taxon>Bacillati</taxon>
        <taxon>Bacillota</taxon>
        <taxon>Bacilli</taxon>
        <taxon>Bacillales</taxon>
        <taxon>Paenibacillaceae</taxon>
        <taxon>Paenibacillus</taxon>
    </lineage>
</organism>
<evidence type="ECO:0000256" key="1">
    <source>
        <dbReference type="SAM" id="MobiDB-lite"/>
    </source>
</evidence>
<name>A0A7X3JZ56_9BACL</name>
<dbReference type="SUPFAM" id="SSF54106">
    <property type="entry name" value="LysM domain"/>
    <property type="match status" value="2"/>
</dbReference>